<dbReference type="InterPro" id="IPR011335">
    <property type="entry name" value="Restrct_endonuc-II-like"/>
</dbReference>
<dbReference type="InterPro" id="IPR037057">
    <property type="entry name" value="DNA_rep_MutH/T2_RE_sf"/>
</dbReference>
<sequence length="252" mass="28286">MDITTAIERLREVCAGYAFQPLAIYKAGGNHKWPLIAASEDDLSAQLAAGDHFLPLPKEPAALANIIEVAVVDYVMEQLGQSEVELVRGTERGYPDLEMNANGRFFAIDVKVARRKVNKRGFPTGKTDSRITLYTGNTFFMYPTLKWAGTFRPFADYAGHIDLICLYTLNEGSAARVTDFELLVVEPWAIASKSRSSTTREYLGAVDDIQRLRDSQGEFKSPEEFYSYWRKHPWKIGKAVQQQLQKLLAAVA</sequence>
<keyword evidence="5" id="KW-1185">Reference proteome</keyword>
<keyword evidence="1" id="KW-0540">Nuclease</keyword>
<evidence type="ECO:0000313" key="4">
    <source>
        <dbReference type="EMBL" id="ABQ68820.1"/>
    </source>
</evidence>
<dbReference type="Pfam" id="PF09233">
    <property type="entry name" value="Endonuc-EcoRV"/>
    <property type="match status" value="1"/>
</dbReference>
<dbReference type="OrthoDB" id="8478576at2"/>
<name>A0A9J9HC18_RHIWR</name>
<dbReference type="KEGG" id="swi:Swit_2461"/>
<dbReference type="GO" id="GO:0004519">
    <property type="term" value="F:endonuclease activity"/>
    <property type="evidence" value="ECO:0007669"/>
    <property type="project" value="UniProtKB-KW"/>
</dbReference>
<evidence type="ECO:0000256" key="3">
    <source>
        <dbReference type="ARBA" id="ARBA00022801"/>
    </source>
</evidence>
<dbReference type="Proteomes" id="UP000001989">
    <property type="component" value="Chromosome"/>
</dbReference>
<evidence type="ECO:0008006" key="6">
    <source>
        <dbReference type="Google" id="ProtNLM"/>
    </source>
</evidence>
<keyword evidence="3" id="KW-0378">Hydrolase</keyword>
<dbReference type="AlphaFoldDB" id="A0A9J9HC18"/>
<evidence type="ECO:0000256" key="1">
    <source>
        <dbReference type="ARBA" id="ARBA00022722"/>
    </source>
</evidence>
<organism evidence="4 5">
    <name type="scientific">Rhizorhabdus wittichii (strain DSM 6014 / CCUG 31198 / JCM 15750 / NBRC 105917 / EY 4224 / RW1)</name>
    <name type="common">Sphingomonas wittichii</name>
    <dbReference type="NCBI Taxonomy" id="392499"/>
    <lineage>
        <taxon>Bacteria</taxon>
        <taxon>Pseudomonadati</taxon>
        <taxon>Pseudomonadota</taxon>
        <taxon>Alphaproteobacteria</taxon>
        <taxon>Sphingomonadales</taxon>
        <taxon>Sphingomonadaceae</taxon>
        <taxon>Rhizorhabdus</taxon>
    </lineage>
</organism>
<accession>A0A9J9HC18</accession>
<protein>
    <recommendedName>
        <fullName evidence="6">Restriction endonuclease</fullName>
    </recommendedName>
</protein>
<dbReference type="GO" id="GO:0003677">
    <property type="term" value="F:DNA binding"/>
    <property type="evidence" value="ECO:0007669"/>
    <property type="project" value="InterPro"/>
</dbReference>
<proteinExistence type="predicted"/>
<dbReference type="SUPFAM" id="SSF52980">
    <property type="entry name" value="Restriction endonuclease-like"/>
    <property type="match status" value="1"/>
</dbReference>
<dbReference type="EMBL" id="CP000699">
    <property type="protein sequence ID" value="ABQ68820.1"/>
    <property type="molecule type" value="Genomic_DNA"/>
</dbReference>
<keyword evidence="2" id="KW-0255">Endonuclease</keyword>
<dbReference type="GO" id="GO:0016787">
    <property type="term" value="F:hydrolase activity"/>
    <property type="evidence" value="ECO:0007669"/>
    <property type="project" value="UniProtKB-KW"/>
</dbReference>
<evidence type="ECO:0000313" key="5">
    <source>
        <dbReference type="Proteomes" id="UP000001989"/>
    </source>
</evidence>
<dbReference type="Gene3D" id="3.40.600.10">
    <property type="entry name" value="DNA mismatch repair MutH/Restriction endonuclease, type II"/>
    <property type="match status" value="1"/>
</dbReference>
<evidence type="ECO:0000256" key="2">
    <source>
        <dbReference type="ARBA" id="ARBA00022759"/>
    </source>
</evidence>
<gene>
    <name evidence="4" type="ordered locus">Swit_2461</name>
</gene>
<dbReference type="InterPro" id="IPR015314">
    <property type="entry name" value="Restrct_endonuc_II_EcoRV"/>
</dbReference>
<reference evidence="4 5" key="1">
    <citation type="journal article" date="2010" name="J. Bacteriol.">
        <title>Genome sequence of the dioxin-mineralizing bacterium Sphingomonas wittichii RW1.</title>
        <authorList>
            <person name="Miller T.R."/>
            <person name="Delcher A.L."/>
            <person name="Salzberg S.L."/>
            <person name="Saunders E."/>
            <person name="Detter J.C."/>
            <person name="Halden R.U."/>
        </authorList>
    </citation>
    <scope>NUCLEOTIDE SEQUENCE [LARGE SCALE GENOMIC DNA]</scope>
    <source>
        <strain evidence="5">DSM 6014 / CCUG 31198 / JCM 15750 / NBRC 105917 / EY 4224 / RW1</strain>
    </source>
</reference>